<feature type="transmembrane region" description="Helical" evidence="5">
    <location>
        <begin position="49"/>
        <end position="70"/>
    </location>
</feature>
<sequence>MVPLSQVSLIFACGTALFSDGYVNSVIGTVVTILQRKFGSSVITTNEHTTLNSIGFAGTIVGMITFGYLTDKFGRKFGMMSATGIIILFSFLSACSQGVHGSTHGLLIALIVFRFFLGIGIGAEYPCGSVAASEQSEEEQIAKYSQNRWLALATSEFEFRIVHMQPSYPILDTMIDFGFVIGSFVPLVLWWIFGDKHLNAVWRGTLGFGIIPSSVVFIWRLRMREPKRYREDGMKHAVIPYGLVIRRYWSSLAAISIVCLFASTILNSVEPAGVSFAAVLGWNTVINLFDMPGTILGAFAVDYLGPKKTLCWGLGIQGVVGFILAGTYPMLKNHVAGFAIMYGVFLSLGEFGPGNCTIILAAKTGPTAIRGHYYGIAAAVGKVGALVGTQALLSLIISILFVHPLSTDGMIEEDKAFREYLIENGYDVSKMGLQDEESDSVSSIKEYKEKEDFVTA</sequence>
<dbReference type="PROSITE" id="PS50850">
    <property type="entry name" value="MFS"/>
    <property type="match status" value="1"/>
</dbReference>
<evidence type="ECO:0000256" key="1">
    <source>
        <dbReference type="ARBA" id="ARBA00004141"/>
    </source>
</evidence>
<keyword evidence="8" id="KW-1185">Reference proteome</keyword>
<evidence type="ECO:0000259" key="6">
    <source>
        <dbReference type="PROSITE" id="PS50850"/>
    </source>
</evidence>
<dbReference type="Gene3D" id="1.20.1250.20">
    <property type="entry name" value="MFS general substrate transporter like domains"/>
    <property type="match status" value="1"/>
</dbReference>
<accession>A0AAV5A4V8</accession>
<dbReference type="InterPro" id="IPR011701">
    <property type="entry name" value="MFS"/>
</dbReference>
<keyword evidence="2 5" id="KW-0812">Transmembrane</keyword>
<proteinExistence type="predicted"/>
<evidence type="ECO:0000256" key="5">
    <source>
        <dbReference type="SAM" id="Phobius"/>
    </source>
</evidence>
<dbReference type="GO" id="GO:0046943">
    <property type="term" value="F:carboxylic acid transmembrane transporter activity"/>
    <property type="evidence" value="ECO:0007669"/>
    <property type="project" value="TreeGrafter"/>
</dbReference>
<dbReference type="InterPro" id="IPR036259">
    <property type="entry name" value="MFS_trans_sf"/>
</dbReference>
<evidence type="ECO:0000256" key="2">
    <source>
        <dbReference type="ARBA" id="ARBA00022692"/>
    </source>
</evidence>
<evidence type="ECO:0000256" key="3">
    <source>
        <dbReference type="ARBA" id="ARBA00022989"/>
    </source>
</evidence>
<comment type="caution">
    <text evidence="7">The sequence shown here is derived from an EMBL/GenBank/DDBJ whole genome shotgun (WGS) entry which is preliminary data.</text>
</comment>
<feature type="transmembrane region" description="Helical" evidence="5">
    <location>
        <begin position="105"/>
        <end position="123"/>
    </location>
</feature>
<evidence type="ECO:0000313" key="8">
    <source>
        <dbReference type="Proteomes" id="UP001050691"/>
    </source>
</evidence>
<dbReference type="PANTHER" id="PTHR23508">
    <property type="entry name" value="CARBOXYLIC ACID TRANSPORTER PROTEIN HOMOLOG"/>
    <property type="match status" value="1"/>
</dbReference>
<feature type="transmembrane region" description="Helical" evidence="5">
    <location>
        <begin position="200"/>
        <end position="221"/>
    </location>
</feature>
<feature type="transmembrane region" description="Helical" evidence="5">
    <location>
        <begin position="337"/>
        <end position="361"/>
    </location>
</feature>
<dbReference type="InterPro" id="IPR020846">
    <property type="entry name" value="MFS_dom"/>
</dbReference>
<comment type="subcellular location">
    <subcellularLocation>
        <location evidence="1">Membrane</location>
        <topology evidence="1">Multi-pass membrane protein</topology>
    </subcellularLocation>
</comment>
<dbReference type="EMBL" id="BPWL01000003">
    <property type="protein sequence ID" value="GJJ08254.1"/>
    <property type="molecule type" value="Genomic_DNA"/>
</dbReference>
<dbReference type="Pfam" id="PF07690">
    <property type="entry name" value="MFS_1"/>
    <property type="match status" value="1"/>
</dbReference>
<organism evidence="7 8">
    <name type="scientific">Clathrus columnatus</name>
    <dbReference type="NCBI Taxonomy" id="1419009"/>
    <lineage>
        <taxon>Eukaryota</taxon>
        <taxon>Fungi</taxon>
        <taxon>Dikarya</taxon>
        <taxon>Basidiomycota</taxon>
        <taxon>Agaricomycotina</taxon>
        <taxon>Agaricomycetes</taxon>
        <taxon>Phallomycetidae</taxon>
        <taxon>Phallales</taxon>
        <taxon>Clathraceae</taxon>
        <taxon>Clathrus</taxon>
    </lineage>
</organism>
<feature type="domain" description="Major facilitator superfamily (MFS) profile" evidence="6">
    <location>
        <begin position="9"/>
        <end position="456"/>
    </location>
</feature>
<feature type="transmembrane region" description="Helical" evidence="5">
    <location>
        <begin position="373"/>
        <end position="402"/>
    </location>
</feature>
<name>A0AAV5A4V8_9AGAM</name>
<dbReference type="InterPro" id="IPR005828">
    <property type="entry name" value="MFS_sugar_transport-like"/>
</dbReference>
<feature type="transmembrane region" description="Helical" evidence="5">
    <location>
        <begin position="310"/>
        <end position="331"/>
    </location>
</feature>
<dbReference type="Pfam" id="PF00083">
    <property type="entry name" value="Sugar_tr"/>
    <property type="match status" value="1"/>
</dbReference>
<dbReference type="Proteomes" id="UP001050691">
    <property type="component" value="Unassembled WGS sequence"/>
</dbReference>
<feature type="transmembrane region" description="Helical" evidence="5">
    <location>
        <begin position="77"/>
        <end position="99"/>
    </location>
</feature>
<gene>
    <name evidence="7" type="ORF">Clacol_002464</name>
</gene>
<protein>
    <recommendedName>
        <fullName evidence="6">Major facilitator superfamily (MFS) profile domain-containing protein</fullName>
    </recommendedName>
</protein>
<feature type="transmembrane region" description="Helical" evidence="5">
    <location>
        <begin position="174"/>
        <end position="194"/>
    </location>
</feature>
<dbReference type="GO" id="GO:0005886">
    <property type="term" value="C:plasma membrane"/>
    <property type="evidence" value="ECO:0007669"/>
    <property type="project" value="TreeGrafter"/>
</dbReference>
<feature type="transmembrane region" description="Helical" evidence="5">
    <location>
        <begin position="248"/>
        <end position="266"/>
    </location>
</feature>
<evidence type="ECO:0000313" key="7">
    <source>
        <dbReference type="EMBL" id="GJJ08254.1"/>
    </source>
</evidence>
<dbReference type="AlphaFoldDB" id="A0AAV5A4V8"/>
<reference evidence="7" key="1">
    <citation type="submission" date="2021-10" db="EMBL/GenBank/DDBJ databases">
        <title>De novo Genome Assembly of Clathrus columnatus (Basidiomycota, Fungi) Using Illumina and Nanopore Sequence Data.</title>
        <authorList>
            <person name="Ogiso-Tanaka E."/>
            <person name="Itagaki H."/>
            <person name="Hosoya T."/>
            <person name="Hosaka K."/>
        </authorList>
    </citation>
    <scope>NUCLEOTIDE SEQUENCE</scope>
    <source>
        <strain evidence="7">MO-923</strain>
    </source>
</reference>
<keyword evidence="3 5" id="KW-1133">Transmembrane helix</keyword>
<dbReference type="SUPFAM" id="SSF103473">
    <property type="entry name" value="MFS general substrate transporter"/>
    <property type="match status" value="1"/>
</dbReference>
<dbReference type="PANTHER" id="PTHR23508:SF10">
    <property type="entry name" value="CARBOXYLIC ACID TRANSPORTER PROTEIN HOMOLOG"/>
    <property type="match status" value="1"/>
</dbReference>
<evidence type="ECO:0000256" key="4">
    <source>
        <dbReference type="ARBA" id="ARBA00023136"/>
    </source>
</evidence>
<keyword evidence="4 5" id="KW-0472">Membrane</keyword>